<accession>A0A6J8C383</accession>
<evidence type="ECO:0000313" key="3">
    <source>
        <dbReference type="Proteomes" id="UP000507470"/>
    </source>
</evidence>
<dbReference type="SUPFAM" id="SSF54001">
    <property type="entry name" value="Cysteine proteinases"/>
    <property type="match status" value="1"/>
</dbReference>
<protein>
    <recommendedName>
        <fullName evidence="1">OTU domain-containing protein</fullName>
    </recommendedName>
</protein>
<evidence type="ECO:0000313" key="2">
    <source>
        <dbReference type="EMBL" id="CAC5389509.1"/>
    </source>
</evidence>
<dbReference type="EMBL" id="CACVKT020004346">
    <property type="protein sequence ID" value="CAC5389509.1"/>
    <property type="molecule type" value="Genomic_DNA"/>
</dbReference>
<dbReference type="CDD" id="cd22755">
    <property type="entry name" value="OTU_CeDUB-like"/>
    <property type="match status" value="1"/>
</dbReference>
<dbReference type="InterPro" id="IPR038765">
    <property type="entry name" value="Papain-like_cys_pep_sf"/>
</dbReference>
<organism evidence="2 3">
    <name type="scientific">Mytilus coruscus</name>
    <name type="common">Sea mussel</name>
    <dbReference type="NCBI Taxonomy" id="42192"/>
    <lineage>
        <taxon>Eukaryota</taxon>
        <taxon>Metazoa</taxon>
        <taxon>Spiralia</taxon>
        <taxon>Lophotrochozoa</taxon>
        <taxon>Mollusca</taxon>
        <taxon>Bivalvia</taxon>
        <taxon>Autobranchia</taxon>
        <taxon>Pteriomorphia</taxon>
        <taxon>Mytilida</taxon>
        <taxon>Mytiloidea</taxon>
        <taxon>Mytilidae</taxon>
        <taxon>Mytilinae</taxon>
        <taxon>Mytilus</taxon>
    </lineage>
</organism>
<sequence length="292" mass="33125">MLAGASQNQLSDVTGVNICFFGEDGRNTNDIPESHEPMNTSDYELPDIVETENKQKADLPKIQENMNLSLNSCSKKKKNESDVEILSTTDMSYDFKPLTIATKRKLCVIVKIPTKHISKPFNKNINKMGPPSSTKSITGDGNCLFRDISYALSNRQEVFGNVRNAIVDHLIRNEEMFRSFLQPRFKTVQEYIQTLRMEENNVWGTELEIIACADLLKTDIYTFYNGSWIKYSSSQICSKTEINAHAIFLQHQGGINHYEVVTAVNQNSNISSHSDQQSDDNCVESKVFFIKE</sequence>
<dbReference type="OrthoDB" id="6137149at2759"/>
<reference evidence="2 3" key="1">
    <citation type="submission" date="2020-06" db="EMBL/GenBank/DDBJ databases">
        <authorList>
            <person name="Li R."/>
            <person name="Bekaert M."/>
        </authorList>
    </citation>
    <scope>NUCLEOTIDE SEQUENCE [LARGE SCALE GENOMIC DNA]</scope>
    <source>
        <strain evidence="3">wild</strain>
    </source>
</reference>
<dbReference type="Pfam" id="PF02338">
    <property type="entry name" value="OTU"/>
    <property type="match status" value="1"/>
</dbReference>
<feature type="domain" description="OTU" evidence="1">
    <location>
        <begin position="132"/>
        <end position="264"/>
    </location>
</feature>
<dbReference type="PANTHER" id="PTHR12419">
    <property type="entry name" value="OTU DOMAIN CONTAINING PROTEIN"/>
    <property type="match status" value="1"/>
</dbReference>
<evidence type="ECO:0000259" key="1">
    <source>
        <dbReference type="PROSITE" id="PS50802"/>
    </source>
</evidence>
<gene>
    <name evidence="2" type="ORF">MCOR_24668</name>
</gene>
<keyword evidence="3" id="KW-1185">Reference proteome</keyword>
<dbReference type="Proteomes" id="UP000507470">
    <property type="component" value="Unassembled WGS sequence"/>
</dbReference>
<dbReference type="GO" id="GO:0004843">
    <property type="term" value="F:cysteine-type deubiquitinase activity"/>
    <property type="evidence" value="ECO:0007669"/>
    <property type="project" value="TreeGrafter"/>
</dbReference>
<dbReference type="GO" id="GO:0016579">
    <property type="term" value="P:protein deubiquitination"/>
    <property type="evidence" value="ECO:0007669"/>
    <property type="project" value="TreeGrafter"/>
</dbReference>
<dbReference type="AlphaFoldDB" id="A0A6J8C383"/>
<proteinExistence type="predicted"/>
<dbReference type="PROSITE" id="PS50802">
    <property type="entry name" value="OTU"/>
    <property type="match status" value="1"/>
</dbReference>
<dbReference type="Gene3D" id="3.90.70.80">
    <property type="match status" value="1"/>
</dbReference>
<name>A0A6J8C383_MYTCO</name>
<dbReference type="InterPro" id="IPR050704">
    <property type="entry name" value="Peptidase_C85-like"/>
</dbReference>
<dbReference type="InterPro" id="IPR003323">
    <property type="entry name" value="OTU_dom"/>
</dbReference>